<dbReference type="InterPro" id="IPR003000">
    <property type="entry name" value="Sirtuin"/>
</dbReference>
<keyword evidence="14" id="KW-1185">Reference proteome</keyword>
<feature type="region of interest" description="Disordered" evidence="11">
    <location>
        <begin position="79"/>
        <end position="123"/>
    </location>
</feature>
<feature type="compositionally biased region" description="Low complexity" evidence="11">
    <location>
        <begin position="928"/>
        <end position="952"/>
    </location>
</feature>
<reference evidence="13" key="1">
    <citation type="journal article" date="2023" name="G3 (Bethesda)">
        <title>A reference genome for the long-term kleptoplast-retaining sea slug Elysia crispata morphotype clarki.</title>
        <authorList>
            <person name="Eastman K.E."/>
            <person name="Pendleton A.L."/>
            <person name="Shaikh M.A."/>
            <person name="Suttiyut T."/>
            <person name="Ogas R."/>
            <person name="Tomko P."/>
            <person name="Gavelis G."/>
            <person name="Widhalm J.R."/>
            <person name="Wisecaver J.H."/>
        </authorList>
    </citation>
    <scope>NUCLEOTIDE SEQUENCE</scope>
    <source>
        <strain evidence="13">ECLA1</strain>
    </source>
</reference>
<feature type="binding site" evidence="10">
    <location>
        <position position="392"/>
    </location>
    <ligand>
        <name>Zn(2+)</name>
        <dbReference type="ChEBI" id="CHEBI:29105"/>
    </ligand>
</feature>
<organism evidence="13 14">
    <name type="scientific">Elysia crispata</name>
    <name type="common">lettuce slug</name>
    <dbReference type="NCBI Taxonomy" id="231223"/>
    <lineage>
        <taxon>Eukaryota</taxon>
        <taxon>Metazoa</taxon>
        <taxon>Spiralia</taxon>
        <taxon>Lophotrochozoa</taxon>
        <taxon>Mollusca</taxon>
        <taxon>Gastropoda</taxon>
        <taxon>Heterobranchia</taxon>
        <taxon>Euthyneura</taxon>
        <taxon>Panpulmonata</taxon>
        <taxon>Sacoglossa</taxon>
        <taxon>Placobranchoidea</taxon>
        <taxon>Plakobranchidae</taxon>
        <taxon>Elysia</taxon>
    </lineage>
</organism>
<dbReference type="GO" id="GO:0005637">
    <property type="term" value="C:nuclear inner membrane"/>
    <property type="evidence" value="ECO:0007669"/>
    <property type="project" value="TreeGrafter"/>
</dbReference>
<evidence type="ECO:0000256" key="5">
    <source>
        <dbReference type="ARBA" id="ARBA00022679"/>
    </source>
</evidence>
<feature type="binding site" evidence="10">
    <location>
        <position position="365"/>
    </location>
    <ligand>
        <name>Zn(2+)</name>
        <dbReference type="ChEBI" id="CHEBI:29105"/>
    </ligand>
</feature>
<dbReference type="GO" id="GO:0002039">
    <property type="term" value="F:p53 binding"/>
    <property type="evidence" value="ECO:0007669"/>
    <property type="project" value="TreeGrafter"/>
</dbReference>
<dbReference type="SUPFAM" id="SSF52467">
    <property type="entry name" value="DHS-like NAD/FAD-binding domain"/>
    <property type="match status" value="1"/>
</dbReference>
<comment type="cofactor">
    <cofactor evidence="1">
        <name>Zn(2+)</name>
        <dbReference type="ChEBI" id="CHEBI:29105"/>
    </cofactor>
</comment>
<accession>A0AAE1A839</accession>
<dbReference type="CDD" id="cd01408">
    <property type="entry name" value="SIRT1"/>
    <property type="match status" value="1"/>
</dbReference>
<feature type="binding site" evidence="10">
    <location>
        <position position="389"/>
    </location>
    <ligand>
        <name>Zn(2+)</name>
        <dbReference type="ChEBI" id="CHEBI:29105"/>
    </ligand>
</feature>
<dbReference type="Gene3D" id="3.40.50.1220">
    <property type="entry name" value="TPP-binding domain"/>
    <property type="match status" value="1"/>
</dbReference>
<dbReference type="FunFam" id="3.30.1600.10:FF:000013">
    <property type="entry name" value="NAD-dependent protein deacetylase sirtuin-1"/>
    <property type="match status" value="1"/>
</dbReference>
<feature type="compositionally biased region" description="Low complexity" evidence="11">
    <location>
        <begin position="716"/>
        <end position="727"/>
    </location>
</feature>
<dbReference type="PANTHER" id="PTHR11085">
    <property type="entry name" value="NAD-DEPENDENT PROTEIN DEACYLASE SIRTUIN-5, MITOCHONDRIAL-RELATED"/>
    <property type="match status" value="1"/>
</dbReference>
<dbReference type="EC" id="2.3.1.286" evidence="4"/>
<comment type="subcellular location">
    <subcellularLocation>
        <location evidence="2">Nucleus</location>
    </subcellularLocation>
</comment>
<dbReference type="GO" id="GO:0003714">
    <property type="term" value="F:transcription corepressor activity"/>
    <property type="evidence" value="ECO:0007669"/>
    <property type="project" value="TreeGrafter"/>
</dbReference>
<evidence type="ECO:0000313" key="14">
    <source>
        <dbReference type="Proteomes" id="UP001283361"/>
    </source>
</evidence>
<feature type="compositionally biased region" description="Basic residues" evidence="11">
    <location>
        <begin position="654"/>
        <end position="667"/>
    </location>
</feature>
<evidence type="ECO:0000256" key="1">
    <source>
        <dbReference type="ARBA" id="ARBA00001947"/>
    </source>
</evidence>
<evidence type="ECO:0000256" key="7">
    <source>
        <dbReference type="ARBA" id="ARBA00022833"/>
    </source>
</evidence>
<protein>
    <recommendedName>
        <fullName evidence="4">protein acetyllysine N-acetyltransferase</fullName>
        <ecNumber evidence="4">2.3.1.286</ecNumber>
    </recommendedName>
</protein>
<feature type="compositionally biased region" description="Polar residues" evidence="11">
    <location>
        <begin position="82"/>
        <end position="100"/>
    </location>
</feature>
<dbReference type="InterPro" id="IPR050134">
    <property type="entry name" value="NAD-dep_sirtuin_deacylases"/>
</dbReference>
<keyword evidence="9" id="KW-0539">Nucleus</keyword>
<dbReference type="AlphaFoldDB" id="A0AAE1A839"/>
<keyword evidence="8" id="KW-0520">NAD</keyword>
<evidence type="ECO:0000256" key="8">
    <source>
        <dbReference type="ARBA" id="ARBA00023027"/>
    </source>
</evidence>
<dbReference type="GO" id="GO:0070403">
    <property type="term" value="F:NAD+ binding"/>
    <property type="evidence" value="ECO:0007669"/>
    <property type="project" value="InterPro"/>
</dbReference>
<dbReference type="GO" id="GO:0046872">
    <property type="term" value="F:metal ion binding"/>
    <property type="evidence" value="ECO:0007669"/>
    <property type="project" value="UniProtKB-KW"/>
</dbReference>
<evidence type="ECO:0000256" key="2">
    <source>
        <dbReference type="ARBA" id="ARBA00004123"/>
    </source>
</evidence>
<keyword evidence="5" id="KW-0808">Transferase</keyword>
<feature type="active site" description="Proton acceptor" evidence="10">
    <location>
        <position position="357"/>
    </location>
</feature>
<sequence length="1028" mass="113225">MTLTFNNTELIEAFSIYQRSIVKYYQVFQTALILLGAVGFESNLTDKTEEASQRLPSSYDKASDSSLLQLLFIMGTDDELPTNESKSASNPVSQSAVEQASCSSLSRSTDSSGLPKDQSKPIMPTATLTSENVNAHSVNGACQECPCAARYDEGDNSSDVSEISDLSHESWQPVQGPISWVHEQMRKGQSPRSILEKLVPKGTVIPEGLDVVTLWKIIISIVSEPPKRKKLEGINTLDDVIHLLKTCKKIIVLTGAGVSVSCGIPDFRSKDGVYARLAKDFPNLPDPQAMFDIHFFRSDPRPFYKFAKEIYPGQFNPSLCHHFIRLLETKGKLLRNYTQNIDTLEQEAGIERVVQCHGSFATASCAVCGYKVNSNIIKEDIFNQVIPRCPNCPAGNEQAVMKPDIVFFGESLPEHFHNLMTADKEECDLLIVIGSSLKVRPVALIPNSLPAGIPQILINRERLHYLNFDVELLGNCDNIVAELCRRLGESWDHIVSQEPLLEQVLISNLPTPSASPEQQSSNREENSESTGCSREGDNTQVSSSSSEDHPDFAKSNNSMKASEIESTDGIHAGPSTVKLSSKEHNHHHHHHRKTHKLMPPLMSDEPNTVEESVSSSSVSSAKQQEHEEDMDRLVTAGHRQDVVYEPGKLESSTSHHHQHQQHHHHHHQNESTGSSASHTNHSKAGAHHHHSHSYISSQSSQPLTHRTLPPGSALDQPQPSRSIPSQQEAETSESLLCSLPDSALQPSTPSFPEKRRLSVDQPLLREHTLDGEPELKKQKLLNDAANLSCLETHPSECVNIISSESHSKDETAGKLADAATNFEAFEDVSKNESNCVDGLEEKEDETGDDLEDLQRVWSSIPRVSIAERLATNQMLFIPPSRYIFKGAEVYSDESESEDDEDSQGDDEQNINENEEESSSREAEVSQKPTMSTSSSMPSAEESSATEETSTETQQAGSIVQDSRETLPIREIHRDIVAGMAHREGSSSAAAASSSVCEKNTTGDVNVMGNSYEKQEKADCVVTSTEDVS</sequence>
<feature type="region of interest" description="Disordered" evidence="11">
    <location>
        <begin position="510"/>
        <end position="630"/>
    </location>
</feature>
<gene>
    <name evidence="13" type="ORF">RRG08_027909</name>
</gene>
<feature type="binding site" evidence="10">
    <location>
        <position position="368"/>
    </location>
    <ligand>
        <name>Zn(2+)</name>
        <dbReference type="ChEBI" id="CHEBI:29105"/>
    </ligand>
</feature>
<evidence type="ECO:0000256" key="3">
    <source>
        <dbReference type="ARBA" id="ARBA00006924"/>
    </source>
</evidence>
<dbReference type="PROSITE" id="PS50305">
    <property type="entry name" value="SIRTUIN"/>
    <property type="match status" value="1"/>
</dbReference>
<dbReference type="InterPro" id="IPR029035">
    <property type="entry name" value="DHS-like_NAD/FAD-binding_dom"/>
</dbReference>
<dbReference type="EMBL" id="JAWDGP010002514">
    <property type="protein sequence ID" value="KAK3782361.1"/>
    <property type="molecule type" value="Genomic_DNA"/>
</dbReference>
<evidence type="ECO:0000313" key="13">
    <source>
        <dbReference type="EMBL" id="KAK3782361.1"/>
    </source>
</evidence>
<name>A0AAE1A839_9GAST</name>
<dbReference type="InterPro" id="IPR026590">
    <property type="entry name" value="Ssirtuin_cat_dom"/>
</dbReference>
<evidence type="ECO:0000256" key="6">
    <source>
        <dbReference type="ARBA" id="ARBA00022723"/>
    </source>
</evidence>
<feature type="compositionally biased region" description="Acidic residues" evidence="11">
    <location>
        <begin position="890"/>
        <end position="916"/>
    </location>
</feature>
<evidence type="ECO:0000256" key="9">
    <source>
        <dbReference type="ARBA" id="ARBA00023242"/>
    </source>
</evidence>
<feature type="region of interest" description="Disordered" evidence="11">
    <location>
        <begin position="889"/>
        <end position="969"/>
    </location>
</feature>
<keyword evidence="7 10" id="KW-0862">Zinc</keyword>
<evidence type="ECO:0000259" key="12">
    <source>
        <dbReference type="PROSITE" id="PS50305"/>
    </source>
</evidence>
<comment type="caution">
    <text evidence="13">The sequence shown here is derived from an EMBL/GenBank/DDBJ whole genome shotgun (WGS) entry which is preliminary data.</text>
</comment>
<dbReference type="PANTHER" id="PTHR11085:SF9">
    <property type="entry name" value="NAD-DEPENDENT PROTEIN DEACETYLASE SIRTUIN-1"/>
    <property type="match status" value="1"/>
</dbReference>
<dbReference type="GO" id="GO:0005654">
    <property type="term" value="C:nucleoplasm"/>
    <property type="evidence" value="ECO:0007669"/>
    <property type="project" value="TreeGrafter"/>
</dbReference>
<feature type="compositionally biased region" description="Basic residues" evidence="11">
    <location>
        <begin position="680"/>
        <end position="692"/>
    </location>
</feature>
<feature type="region of interest" description="Disordered" evidence="11">
    <location>
        <begin position="648"/>
        <end position="759"/>
    </location>
</feature>
<dbReference type="Gene3D" id="3.30.1600.10">
    <property type="entry name" value="SIR2/SIRT2 'Small Domain"/>
    <property type="match status" value="1"/>
</dbReference>
<evidence type="ECO:0000256" key="10">
    <source>
        <dbReference type="PROSITE-ProRule" id="PRU00236"/>
    </source>
</evidence>
<feature type="compositionally biased region" description="Low complexity" evidence="11">
    <location>
        <begin position="101"/>
        <end position="112"/>
    </location>
</feature>
<feature type="domain" description="Deacetylase sirtuin-type" evidence="12">
    <location>
        <begin position="230"/>
        <end position="490"/>
    </location>
</feature>
<comment type="similarity">
    <text evidence="3">Belongs to the sirtuin family. Class I subfamily.</text>
</comment>
<dbReference type="InterPro" id="IPR026591">
    <property type="entry name" value="Sirtuin_cat_small_dom_sf"/>
</dbReference>
<evidence type="ECO:0000256" key="11">
    <source>
        <dbReference type="SAM" id="MobiDB-lite"/>
    </source>
</evidence>
<keyword evidence="6 10" id="KW-0479">Metal-binding</keyword>
<dbReference type="GO" id="GO:0017136">
    <property type="term" value="F:histone deacetylase activity, NAD-dependent"/>
    <property type="evidence" value="ECO:0007669"/>
    <property type="project" value="TreeGrafter"/>
</dbReference>
<feature type="compositionally biased region" description="Basic residues" evidence="11">
    <location>
        <begin position="584"/>
        <end position="596"/>
    </location>
</feature>
<dbReference type="GO" id="GO:0033553">
    <property type="term" value="C:rDNA heterochromatin"/>
    <property type="evidence" value="ECO:0007669"/>
    <property type="project" value="TreeGrafter"/>
</dbReference>
<proteinExistence type="inferred from homology"/>
<dbReference type="Proteomes" id="UP001283361">
    <property type="component" value="Unassembled WGS sequence"/>
</dbReference>
<evidence type="ECO:0000256" key="4">
    <source>
        <dbReference type="ARBA" id="ARBA00012928"/>
    </source>
</evidence>
<feature type="compositionally biased region" description="Low complexity" evidence="11">
    <location>
        <begin position="609"/>
        <end position="620"/>
    </location>
</feature>
<dbReference type="Pfam" id="PF02146">
    <property type="entry name" value="SIR2"/>
    <property type="match status" value="1"/>
</dbReference>